<sequence>MAMAILFDLRLDRPYQEHPCRELDACKAYSYPIKEIAHTTSRTNEERRAVLGCYGVSATIAWFMKSKPVAWTAHMEECLQHLNEHPETPRDNILVVITKLIKLVNEIHGISTWRQIETTASQEMPPPMIYVKSLRGSLEEIKSLAAPEILTNTTAMINELPLCPVDPLASMRGVVDFGRTECFYSCLQATKRVIENFFVFTPEAVFGHPIMLHLHFSRSTHILYRLSLMDDPAWDRGAISNTIDLLGSLDQCASLYESVPAVMGLDTDGSDIYTKASGILKATIPMWRRALEEAGAIPPTAEAQYGNVGTFARHEDMLDSVTDGWFTDMLSFNDTFQFAL</sequence>
<dbReference type="PANTHER" id="PTHR31845:SF32">
    <property type="entry name" value="MISCELLANEOUS ZN(II)2CYS6 TRANSCRIPTION FACTOR (EUROFUNG)-RELATED"/>
    <property type="match status" value="1"/>
</dbReference>
<accession>A0AAJ0CX88</accession>
<keyword evidence="3" id="KW-0238">DNA-binding</keyword>
<evidence type="ECO:0000256" key="5">
    <source>
        <dbReference type="ARBA" id="ARBA00023242"/>
    </source>
</evidence>
<dbReference type="PANTHER" id="PTHR31845">
    <property type="entry name" value="FINGER DOMAIN PROTEIN, PUTATIVE-RELATED"/>
    <property type="match status" value="1"/>
</dbReference>
<dbReference type="GO" id="GO:0005634">
    <property type="term" value="C:nucleus"/>
    <property type="evidence" value="ECO:0007669"/>
    <property type="project" value="UniProtKB-SubCell"/>
</dbReference>
<dbReference type="Proteomes" id="UP001251528">
    <property type="component" value="Unassembled WGS sequence"/>
</dbReference>
<organism evidence="6 7">
    <name type="scientific">Conoideocrella luteorostrata</name>
    <dbReference type="NCBI Taxonomy" id="1105319"/>
    <lineage>
        <taxon>Eukaryota</taxon>
        <taxon>Fungi</taxon>
        <taxon>Dikarya</taxon>
        <taxon>Ascomycota</taxon>
        <taxon>Pezizomycotina</taxon>
        <taxon>Sordariomycetes</taxon>
        <taxon>Hypocreomycetidae</taxon>
        <taxon>Hypocreales</taxon>
        <taxon>Clavicipitaceae</taxon>
        <taxon>Conoideocrella</taxon>
    </lineage>
</organism>
<dbReference type="GO" id="GO:0000976">
    <property type="term" value="F:transcription cis-regulatory region binding"/>
    <property type="evidence" value="ECO:0007669"/>
    <property type="project" value="TreeGrafter"/>
</dbReference>
<evidence type="ECO:0000256" key="2">
    <source>
        <dbReference type="ARBA" id="ARBA00023015"/>
    </source>
</evidence>
<keyword evidence="4" id="KW-0804">Transcription</keyword>
<comment type="subcellular location">
    <subcellularLocation>
        <location evidence="1">Nucleus</location>
    </subcellularLocation>
</comment>
<evidence type="ECO:0000256" key="4">
    <source>
        <dbReference type="ARBA" id="ARBA00023163"/>
    </source>
</evidence>
<gene>
    <name evidence="6" type="ORF">QQS21_001279</name>
</gene>
<evidence type="ECO:0000313" key="7">
    <source>
        <dbReference type="Proteomes" id="UP001251528"/>
    </source>
</evidence>
<dbReference type="EMBL" id="JASWJB010000013">
    <property type="protein sequence ID" value="KAK2612662.1"/>
    <property type="molecule type" value="Genomic_DNA"/>
</dbReference>
<evidence type="ECO:0000313" key="6">
    <source>
        <dbReference type="EMBL" id="KAK2612662.1"/>
    </source>
</evidence>
<evidence type="ECO:0000256" key="1">
    <source>
        <dbReference type="ARBA" id="ARBA00004123"/>
    </source>
</evidence>
<comment type="caution">
    <text evidence="6">The sequence shown here is derived from an EMBL/GenBank/DDBJ whole genome shotgun (WGS) entry which is preliminary data.</text>
</comment>
<proteinExistence type="predicted"/>
<keyword evidence="2" id="KW-0805">Transcription regulation</keyword>
<dbReference type="InterPro" id="IPR051089">
    <property type="entry name" value="prtT"/>
</dbReference>
<dbReference type="GO" id="GO:0000981">
    <property type="term" value="F:DNA-binding transcription factor activity, RNA polymerase II-specific"/>
    <property type="evidence" value="ECO:0007669"/>
    <property type="project" value="TreeGrafter"/>
</dbReference>
<keyword evidence="7" id="KW-1185">Reference proteome</keyword>
<dbReference type="AlphaFoldDB" id="A0AAJ0CX88"/>
<protein>
    <submittedName>
        <fullName evidence="6">Uncharacterized protein</fullName>
    </submittedName>
</protein>
<reference evidence="6" key="1">
    <citation type="submission" date="2023-06" db="EMBL/GenBank/DDBJ databases">
        <title>Conoideocrella luteorostrata (Hypocreales: Clavicipitaceae), a potential biocontrol fungus for elongate hemlock scale in United States Christmas tree production areas.</title>
        <authorList>
            <person name="Barrett H."/>
            <person name="Lovett B."/>
            <person name="Macias A.M."/>
            <person name="Stajich J.E."/>
            <person name="Kasson M.T."/>
        </authorList>
    </citation>
    <scope>NUCLEOTIDE SEQUENCE</scope>
    <source>
        <strain evidence="6">ARSEF 14590</strain>
    </source>
</reference>
<keyword evidence="5" id="KW-0539">Nucleus</keyword>
<name>A0AAJ0CX88_9HYPO</name>
<evidence type="ECO:0000256" key="3">
    <source>
        <dbReference type="ARBA" id="ARBA00023125"/>
    </source>
</evidence>